<dbReference type="PROSITE" id="PS51257">
    <property type="entry name" value="PROKAR_LIPOPROTEIN"/>
    <property type="match status" value="1"/>
</dbReference>
<dbReference type="SUPFAM" id="SSF53850">
    <property type="entry name" value="Periplasmic binding protein-like II"/>
    <property type="match status" value="1"/>
</dbReference>
<feature type="compositionally biased region" description="Low complexity" evidence="1">
    <location>
        <begin position="581"/>
        <end position="590"/>
    </location>
</feature>
<evidence type="ECO:0000313" key="5">
    <source>
        <dbReference type="Proteomes" id="UP000184363"/>
    </source>
</evidence>
<dbReference type="GO" id="GO:0015833">
    <property type="term" value="P:peptide transport"/>
    <property type="evidence" value="ECO:0007669"/>
    <property type="project" value="TreeGrafter"/>
</dbReference>
<protein>
    <submittedName>
        <fullName evidence="4">ABC-type transport system, substrate-binding protein</fullName>
    </submittedName>
</protein>
<dbReference type="Gene3D" id="3.10.105.10">
    <property type="entry name" value="Dipeptide-binding Protein, Domain 3"/>
    <property type="match status" value="1"/>
</dbReference>
<dbReference type="PANTHER" id="PTHR30290:SF65">
    <property type="entry name" value="MONOACYL PHOSPHATIDYLINOSITOL TETRAMANNOSIDE-BINDING PROTEIN LPQW-RELATED"/>
    <property type="match status" value="1"/>
</dbReference>
<evidence type="ECO:0000313" key="4">
    <source>
        <dbReference type="EMBL" id="SHK92546.1"/>
    </source>
</evidence>
<dbReference type="Pfam" id="PF00496">
    <property type="entry name" value="SBP_bac_5"/>
    <property type="match status" value="1"/>
</dbReference>
<keyword evidence="5" id="KW-1185">Reference proteome</keyword>
<dbReference type="EMBL" id="FRAP01000014">
    <property type="protein sequence ID" value="SHK92546.1"/>
    <property type="molecule type" value="Genomic_DNA"/>
</dbReference>
<dbReference type="InterPro" id="IPR000914">
    <property type="entry name" value="SBP_5_dom"/>
</dbReference>
<feature type="region of interest" description="Disordered" evidence="1">
    <location>
        <begin position="24"/>
        <end position="43"/>
    </location>
</feature>
<feature type="region of interest" description="Disordered" evidence="1">
    <location>
        <begin position="432"/>
        <end position="471"/>
    </location>
</feature>
<dbReference type="Gene3D" id="3.40.190.10">
    <property type="entry name" value="Periplasmic binding protein-like II"/>
    <property type="match status" value="1"/>
</dbReference>
<organism evidence="4 5">
    <name type="scientific">Pseudonocardia thermophila</name>
    <dbReference type="NCBI Taxonomy" id="1848"/>
    <lineage>
        <taxon>Bacteria</taxon>
        <taxon>Bacillati</taxon>
        <taxon>Actinomycetota</taxon>
        <taxon>Actinomycetes</taxon>
        <taxon>Pseudonocardiales</taxon>
        <taxon>Pseudonocardiaceae</taxon>
        <taxon>Pseudonocardia</taxon>
    </lineage>
</organism>
<dbReference type="AlphaFoldDB" id="A0A1M6WG20"/>
<name>A0A1M6WG20_PSETH</name>
<feature type="region of interest" description="Disordered" evidence="1">
    <location>
        <begin position="571"/>
        <end position="600"/>
    </location>
</feature>
<dbReference type="GO" id="GO:1904680">
    <property type="term" value="F:peptide transmembrane transporter activity"/>
    <property type="evidence" value="ECO:0007669"/>
    <property type="project" value="TreeGrafter"/>
</dbReference>
<dbReference type="GO" id="GO:0043190">
    <property type="term" value="C:ATP-binding cassette (ABC) transporter complex"/>
    <property type="evidence" value="ECO:0007669"/>
    <property type="project" value="InterPro"/>
</dbReference>
<feature type="signal peptide" evidence="2">
    <location>
        <begin position="1"/>
        <end position="21"/>
    </location>
</feature>
<accession>A0A1M6WG20</accession>
<gene>
    <name evidence="4" type="ORF">SAMN05443637_114149</name>
</gene>
<dbReference type="CDD" id="cd08501">
    <property type="entry name" value="PBP2_Lpqw"/>
    <property type="match status" value="1"/>
</dbReference>
<evidence type="ECO:0000256" key="1">
    <source>
        <dbReference type="SAM" id="MobiDB-lite"/>
    </source>
</evidence>
<dbReference type="STRING" id="1848.SAMN05443637_114149"/>
<evidence type="ECO:0000259" key="3">
    <source>
        <dbReference type="Pfam" id="PF00496"/>
    </source>
</evidence>
<reference evidence="4 5" key="1">
    <citation type="submission" date="2016-11" db="EMBL/GenBank/DDBJ databases">
        <authorList>
            <person name="Jaros S."/>
            <person name="Januszkiewicz K."/>
            <person name="Wedrychowicz H."/>
        </authorList>
    </citation>
    <scope>NUCLEOTIDE SEQUENCE [LARGE SCALE GENOMIC DNA]</scope>
    <source>
        <strain evidence="4 5">DSM 43832</strain>
    </source>
</reference>
<dbReference type="InterPro" id="IPR039424">
    <property type="entry name" value="SBP_5"/>
</dbReference>
<evidence type="ECO:0000256" key="2">
    <source>
        <dbReference type="SAM" id="SignalP"/>
    </source>
</evidence>
<proteinExistence type="predicted"/>
<dbReference type="RefSeq" id="WP_234997399.1">
    <property type="nucleotide sequence ID" value="NZ_FRAP01000014.1"/>
</dbReference>
<feature type="domain" description="Solute-binding protein family 5" evidence="3">
    <location>
        <begin position="97"/>
        <end position="419"/>
    </location>
</feature>
<feature type="chain" id="PRO_5011957777" evidence="2">
    <location>
        <begin position="22"/>
        <end position="600"/>
    </location>
</feature>
<keyword evidence="2" id="KW-0732">Signal</keyword>
<feature type="compositionally biased region" description="Low complexity" evidence="1">
    <location>
        <begin position="32"/>
        <end position="43"/>
    </location>
</feature>
<sequence length="600" mass="61728">MGRRTWIVLLALVAMVAAACANEPVPPPEVTPTPTATPTTQPGTPTQIVVGVDDLPPGFNPHLLADVSPVTQALATLVLPSVFRVDENGVAQLDTTIATSAKVTSSEPFTVSYELNLEASWSTNAPIAAEDFVFLWERMRAEPGVADAAGYRLITAVRSRAGGKAVDVEFAEPYPAWQYLFSGLLPAHLLKDAPGSWVGALRNGLPASGGPFKVGSVDRGRGEIVLVRNDLYWDAPTVVDELVLRRLDPEDVAAGLASGDIDLAVTTAGPELRTALVGLQPAPRTQPVPRAEVVTLGLRADTGPLRNLAARKAVAALIDREAIRAEVAPEALRADAYGRAPSQPGYTATAPERRADAAEVAALLQQAGWTRTSPTAPWMADGAPVRLTIGAGAERPGDLRVAAAVARQLSGAGIPATVVAPPVVDLYSAETVAPTPPSTSAAPTSGATATPAAAPATAATPTSTPTEAAPAVPAAPTGIAVDLMVLNRPAAGDAATAVASEFGCMSGSATGPEQVPGPTGFCQPLLDALMTELMTPDPRPDLAQAVQQDLWEQAAELPLFQPVDVVVSTPESDAATGVGPGPLLTGPFTGAQRWRPLPSS</sequence>
<dbReference type="Gene3D" id="3.90.76.10">
    <property type="entry name" value="Dipeptide-binding Protein, Domain 1"/>
    <property type="match status" value="1"/>
</dbReference>
<dbReference type="Proteomes" id="UP000184363">
    <property type="component" value="Unassembled WGS sequence"/>
</dbReference>
<dbReference type="PANTHER" id="PTHR30290">
    <property type="entry name" value="PERIPLASMIC BINDING COMPONENT OF ABC TRANSPORTER"/>
    <property type="match status" value="1"/>
</dbReference>
<dbReference type="GO" id="GO:0042597">
    <property type="term" value="C:periplasmic space"/>
    <property type="evidence" value="ECO:0007669"/>
    <property type="project" value="UniProtKB-ARBA"/>
</dbReference>